<reference evidence="2" key="1">
    <citation type="journal article" date="2023" name="IMA Fungus">
        <title>Comparative genomic study of the Penicillium genus elucidates a diverse pangenome and 15 lateral gene transfer events.</title>
        <authorList>
            <person name="Petersen C."/>
            <person name="Sorensen T."/>
            <person name="Nielsen M.R."/>
            <person name="Sondergaard T.E."/>
            <person name="Sorensen J.L."/>
            <person name="Fitzpatrick D.A."/>
            <person name="Frisvad J.C."/>
            <person name="Nielsen K.L."/>
        </authorList>
    </citation>
    <scope>NUCLEOTIDE SEQUENCE</scope>
    <source>
        <strain evidence="2">IBT 17514</strain>
    </source>
</reference>
<evidence type="ECO:0000313" key="3">
    <source>
        <dbReference type="Proteomes" id="UP001215712"/>
    </source>
</evidence>
<proteinExistence type="predicted"/>
<dbReference type="EMBL" id="JAQJAN010000002">
    <property type="protein sequence ID" value="KAJ5738714.1"/>
    <property type="molecule type" value="Genomic_DNA"/>
</dbReference>
<evidence type="ECO:0000256" key="1">
    <source>
        <dbReference type="SAM" id="SignalP"/>
    </source>
</evidence>
<comment type="caution">
    <text evidence="2">The sequence shown here is derived from an EMBL/GenBank/DDBJ whole genome shotgun (WGS) entry which is preliminary data.</text>
</comment>
<feature type="chain" id="PRO_5042101103" description="Malate dehydrogenase" evidence="1">
    <location>
        <begin position="17"/>
        <end position="254"/>
    </location>
</feature>
<dbReference type="Proteomes" id="UP001215712">
    <property type="component" value="Unassembled WGS sequence"/>
</dbReference>
<name>A0AAD6HVK3_9EURO</name>
<dbReference type="Pfam" id="PF11693">
    <property type="entry name" value="DUF2990"/>
    <property type="match status" value="1"/>
</dbReference>
<gene>
    <name evidence="2" type="ORF">N7493_001869</name>
</gene>
<protein>
    <recommendedName>
        <fullName evidence="4">Malate dehydrogenase</fullName>
    </recommendedName>
</protein>
<organism evidence="2 3">
    <name type="scientific">Penicillium malachiteum</name>
    <dbReference type="NCBI Taxonomy" id="1324776"/>
    <lineage>
        <taxon>Eukaryota</taxon>
        <taxon>Fungi</taxon>
        <taxon>Dikarya</taxon>
        <taxon>Ascomycota</taxon>
        <taxon>Pezizomycotina</taxon>
        <taxon>Eurotiomycetes</taxon>
        <taxon>Eurotiomycetidae</taxon>
        <taxon>Eurotiales</taxon>
        <taxon>Aspergillaceae</taxon>
        <taxon>Penicillium</taxon>
    </lineage>
</organism>
<keyword evidence="1" id="KW-0732">Signal</keyword>
<dbReference type="PANTHER" id="PTHR35567:SF1">
    <property type="entry name" value="CONSERVED FUNGAL PROTEIN (AFU_ORTHOLOGUE AFUA_1G14230)"/>
    <property type="match status" value="1"/>
</dbReference>
<sequence>MYILPWLLCLVAVSTAAPATFYDDAYDYSDNLLNYYGKVSKKINKLRHTSSPTKASESCDRSKISLPAYASSLPSPTGLTATYVALGRGTQNYTCADSTASSTPVAIGAVANLYNATCLAANEPDLLADLPTIAYKIALPTNEYATFPPANLELMGHHFFYNATTPEFNLDTTKDKQYGIAMTNKEDSINAPSDATKGEYGAVTWLYLEAVAGTVGDYKAVYRVDTASGNCPTTCKGMPSAFEIQYAAVYYFYT</sequence>
<dbReference type="InterPro" id="IPR021706">
    <property type="entry name" value="DUF2990"/>
</dbReference>
<evidence type="ECO:0008006" key="4">
    <source>
        <dbReference type="Google" id="ProtNLM"/>
    </source>
</evidence>
<dbReference type="InterPro" id="IPR021851">
    <property type="entry name" value="DUF3455"/>
</dbReference>
<evidence type="ECO:0000313" key="2">
    <source>
        <dbReference type="EMBL" id="KAJ5738714.1"/>
    </source>
</evidence>
<dbReference type="Pfam" id="PF11937">
    <property type="entry name" value="DUF3455"/>
    <property type="match status" value="1"/>
</dbReference>
<feature type="signal peptide" evidence="1">
    <location>
        <begin position="1"/>
        <end position="16"/>
    </location>
</feature>
<keyword evidence="3" id="KW-1185">Reference proteome</keyword>
<dbReference type="AlphaFoldDB" id="A0AAD6HVK3"/>
<dbReference type="PANTHER" id="PTHR35567">
    <property type="entry name" value="MALATE DEHYDROGENASE (AFU_ORTHOLOGUE AFUA_2G13800)"/>
    <property type="match status" value="1"/>
</dbReference>
<reference evidence="2" key="2">
    <citation type="submission" date="2023-01" db="EMBL/GenBank/DDBJ databases">
        <authorList>
            <person name="Petersen C."/>
        </authorList>
    </citation>
    <scope>NUCLEOTIDE SEQUENCE</scope>
    <source>
        <strain evidence="2">IBT 17514</strain>
    </source>
</reference>
<accession>A0AAD6HVK3</accession>